<gene>
    <name evidence="2" type="ORF">VNO77_13249</name>
</gene>
<protein>
    <submittedName>
        <fullName evidence="2">Uncharacterized protein</fullName>
    </submittedName>
</protein>
<sequence>MPPKTFDHIDVLEEKMGFLESNLMELKSLVIEVPQALVEFSHTNQKRRIHLGSTWNTTKKERSIGSNMGSRGSLGEREPVLLSPSSKNSPMFFSGHGQTNKGHEVRDGWSSGTAHSSTHNRVPLASFMLNDRRPYGDKSRGI</sequence>
<feature type="region of interest" description="Disordered" evidence="1">
    <location>
        <begin position="51"/>
        <end position="142"/>
    </location>
</feature>
<feature type="compositionally biased region" description="Basic and acidic residues" evidence="1">
    <location>
        <begin position="130"/>
        <end position="142"/>
    </location>
</feature>
<organism evidence="2 3">
    <name type="scientific">Canavalia gladiata</name>
    <name type="common">Sword bean</name>
    <name type="synonym">Dolichos gladiatus</name>
    <dbReference type="NCBI Taxonomy" id="3824"/>
    <lineage>
        <taxon>Eukaryota</taxon>
        <taxon>Viridiplantae</taxon>
        <taxon>Streptophyta</taxon>
        <taxon>Embryophyta</taxon>
        <taxon>Tracheophyta</taxon>
        <taxon>Spermatophyta</taxon>
        <taxon>Magnoliopsida</taxon>
        <taxon>eudicotyledons</taxon>
        <taxon>Gunneridae</taxon>
        <taxon>Pentapetalae</taxon>
        <taxon>rosids</taxon>
        <taxon>fabids</taxon>
        <taxon>Fabales</taxon>
        <taxon>Fabaceae</taxon>
        <taxon>Papilionoideae</taxon>
        <taxon>50 kb inversion clade</taxon>
        <taxon>NPAAA clade</taxon>
        <taxon>indigoferoid/millettioid clade</taxon>
        <taxon>Phaseoleae</taxon>
        <taxon>Canavalia</taxon>
    </lineage>
</organism>
<name>A0AAN9LX57_CANGL</name>
<feature type="compositionally biased region" description="Polar residues" evidence="1">
    <location>
        <begin position="110"/>
        <end position="120"/>
    </location>
</feature>
<dbReference type="Proteomes" id="UP001367508">
    <property type="component" value="Unassembled WGS sequence"/>
</dbReference>
<accession>A0AAN9LX57</accession>
<proteinExistence type="predicted"/>
<keyword evidence="3" id="KW-1185">Reference proteome</keyword>
<evidence type="ECO:0000313" key="2">
    <source>
        <dbReference type="EMBL" id="KAK7344035.1"/>
    </source>
</evidence>
<evidence type="ECO:0000256" key="1">
    <source>
        <dbReference type="SAM" id="MobiDB-lite"/>
    </source>
</evidence>
<feature type="compositionally biased region" description="Polar residues" evidence="1">
    <location>
        <begin position="83"/>
        <end position="100"/>
    </location>
</feature>
<dbReference type="AlphaFoldDB" id="A0AAN9LX57"/>
<dbReference type="EMBL" id="JAYMYQ010000003">
    <property type="protein sequence ID" value="KAK7344035.1"/>
    <property type="molecule type" value="Genomic_DNA"/>
</dbReference>
<comment type="caution">
    <text evidence="2">The sequence shown here is derived from an EMBL/GenBank/DDBJ whole genome shotgun (WGS) entry which is preliminary data.</text>
</comment>
<evidence type="ECO:0000313" key="3">
    <source>
        <dbReference type="Proteomes" id="UP001367508"/>
    </source>
</evidence>
<reference evidence="2 3" key="1">
    <citation type="submission" date="2024-01" db="EMBL/GenBank/DDBJ databases">
        <title>The genomes of 5 underutilized Papilionoideae crops provide insights into root nodulation and disease resistanc.</title>
        <authorList>
            <person name="Jiang F."/>
        </authorList>
    </citation>
    <scope>NUCLEOTIDE SEQUENCE [LARGE SCALE GENOMIC DNA]</scope>
    <source>
        <strain evidence="2">LVBAO_FW01</strain>
        <tissue evidence="2">Leaves</tissue>
    </source>
</reference>